<dbReference type="InterPro" id="IPR036790">
    <property type="entry name" value="Frizzled_dom_sf"/>
</dbReference>
<dbReference type="GO" id="GO:0017147">
    <property type="term" value="F:Wnt-protein binding"/>
    <property type="evidence" value="ECO:0007669"/>
    <property type="project" value="TreeGrafter"/>
</dbReference>
<protein>
    <recommendedName>
        <fullName evidence="5">FZ domain-containing protein</fullName>
    </recommendedName>
</protein>
<dbReference type="GO" id="GO:0035567">
    <property type="term" value="P:non-canonical Wnt signaling pathway"/>
    <property type="evidence" value="ECO:0007669"/>
    <property type="project" value="TreeGrafter"/>
</dbReference>
<dbReference type="EnsemblMetazoa" id="G27824.7">
    <property type="protein sequence ID" value="G27824.7:cds"/>
    <property type="gene ID" value="G27824"/>
</dbReference>
<comment type="caution">
    <text evidence="3">Lacks conserved residue(s) required for the propagation of feature annotation.</text>
</comment>
<feature type="disulfide bond" evidence="3">
    <location>
        <begin position="65"/>
        <end position="89"/>
    </location>
</feature>
<dbReference type="SMART" id="SM00063">
    <property type="entry name" value="FRI"/>
    <property type="match status" value="1"/>
</dbReference>
<dbReference type="PROSITE" id="PS50038">
    <property type="entry name" value="FZ"/>
    <property type="match status" value="1"/>
</dbReference>
<keyword evidence="1" id="KW-0217">Developmental protein</keyword>
<dbReference type="InterPro" id="IPR015526">
    <property type="entry name" value="Frizzled/SFRP"/>
</dbReference>
<dbReference type="GO" id="GO:0005886">
    <property type="term" value="C:plasma membrane"/>
    <property type="evidence" value="ECO:0007669"/>
    <property type="project" value="TreeGrafter"/>
</dbReference>
<dbReference type="Pfam" id="PF01392">
    <property type="entry name" value="Fz"/>
    <property type="match status" value="1"/>
</dbReference>
<evidence type="ECO:0000256" key="3">
    <source>
        <dbReference type="PROSITE-ProRule" id="PRU00090"/>
    </source>
</evidence>
<keyword evidence="2 3" id="KW-1015">Disulfide bond</keyword>
<evidence type="ECO:0000256" key="2">
    <source>
        <dbReference type="ARBA" id="ARBA00023157"/>
    </source>
</evidence>
<dbReference type="SUPFAM" id="SSF63501">
    <property type="entry name" value="Frizzled cysteine-rich domain"/>
    <property type="match status" value="1"/>
</dbReference>
<keyword evidence="7" id="KW-1185">Reference proteome</keyword>
<evidence type="ECO:0000313" key="6">
    <source>
        <dbReference type="EnsemblMetazoa" id="G27824.7:cds"/>
    </source>
</evidence>
<reference evidence="6" key="1">
    <citation type="submission" date="2022-08" db="UniProtKB">
        <authorList>
            <consortium name="EnsemblMetazoa"/>
        </authorList>
    </citation>
    <scope>IDENTIFICATION</scope>
    <source>
        <strain evidence="6">05x7-T-G4-1.051#20</strain>
    </source>
</reference>
<name>A0A8W8LFK1_MAGGI</name>
<dbReference type="GO" id="GO:0060070">
    <property type="term" value="P:canonical Wnt signaling pathway"/>
    <property type="evidence" value="ECO:0007669"/>
    <property type="project" value="TreeGrafter"/>
</dbReference>
<feature type="domain" description="FZ" evidence="5">
    <location>
        <begin position="1"/>
        <end position="101"/>
    </location>
</feature>
<dbReference type="AlphaFoldDB" id="A0A8W8LFK1"/>
<dbReference type="PANTHER" id="PTHR11309">
    <property type="entry name" value="FRIZZLED"/>
    <property type="match status" value="1"/>
</dbReference>
<accession>A0A8W8LFK1</accession>
<sequence length="253" mass="29127">MPYNWTIMPNLLNHQKQEDAGLEVHQFFPLVKVQCSPKLKFFLCTMYAPMCTVLEKAIPPCRSLCNEARNGCGMLMSKFGFEWPDSLKCEKFPESGMCVGENFTNSMESTPYPKERENGQQNTNSIPETGERGRIKIGNERNKDEGDQGANISRQTQDNRNVATVAVVNSTSSTVTKTTTYMEPSVSKNVTNMGQRKKIRSKDLRRMEYAVLVQQERKLREETTFFMFMNEMLRRRKMPIRELAKNITSIIDH</sequence>
<dbReference type="Proteomes" id="UP000005408">
    <property type="component" value="Unassembled WGS sequence"/>
</dbReference>
<evidence type="ECO:0000256" key="4">
    <source>
        <dbReference type="SAM" id="MobiDB-lite"/>
    </source>
</evidence>
<feature type="compositionally biased region" description="Polar residues" evidence="4">
    <location>
        <begin position="150"/>
        <end position="159"/>
    </location>
</feature>
<evidence type="ECO:0000313" key="7">
    <source>
        <dbReference type="Proteomes" id="UP000005408"/>
    </source>
</evidence>
<evidence type="ECO:0000256" key="1">
    <source>
        <dbReference type="ARBA" id="ARBA00022473"/>
    </source>
</evidence>
<dbReference type="GO" id="GO:0042813">
    <property type="term" value="F:Wnt receptor activity"/>
    <property type="evidence" value="ECO:0007669"/>
    <property type="project" value="TreeGrafter"/>
</dbReference>
<feature type="compositionally biased region" description="Basic and acidic residues" evidence="4">
    <location>
        <begin position="129"/>
        <end position="146"/>
    </location>
</feature>
<organism evidence="6 7">
    <name type="scientific">Magallana gigas</name>
    <name type="common">Pacific oyster</name>
    <name type="synonym">Crassostrea gigas</name>
    <dbReference type="NCBI Taxonomy" id="29159"/>
    <lineage>
        <taxon>Eukaryota</taxon>
        <taxon>Metazoa</taxon>
        <taxon>Spiralia</taxon>
        <taxon>Lophotrochozoa</taxon>
        <taxon>Mollusca</taxon>
        <taxon>Bivalvia</taxon>
        <taxon>Autobranchia</taxon>
        <taxon>Pteriomorphia</taxon>
        <taxon>Ostreida</taxon>
        <taxon>Ostreoidea</taxon>
        <taxon>Ostreidae</taxon>
        <taxon>Magallana</taxon>
    </lineage>
</organism>
<feature type="region of interest" description="Disordered" evidence="4">
    <location>
        <begin position="104"/>
        <end position="159"/>
    </location>
</feature>
<evidence type="ECO:0000259" key="5">
    <source>
        <dbReference type="PROSITE" id="PS50038"/>
    </source>
</evidence>
<dbReference type="PANTHER" id="PTHR11309:SF47">
    <property type="entry name" value="FRIZZLED"/>
    <property type="match status" value="1"/>
</dbReference>
<dbReference type="InterPro" id="IPR020067">
    <property type="entry name" value="Frizzled_dom"/>
</dbReference>
<proteinExistence type="predicted"/>
<dbReference type="Gene3D" id="1.10.2000.10">
    <property type="entry name" value="Frizzled cysteine-rich domain"/>
    <property type="match status" value="1"/>
</dbReference>